<accession>A0A146K5K3</accession>
<reference evidence="1" key="1">
    <citation type="submission" date="2015-07" db="EMBL/GenBank/DDBJ databases">
        <title>Adaptation to a free-living lifestyle via gene acquisitions in the diplomonad Trepomonas sp. PC1.</title>
        <authorList>
            <person name="Xu F."/>
            <person name="Jerlstrom-Hultqvist J."/>
            <person name="Kolisko M."/>
            <person name="Simpson A.G.B."/>
            <person name="Roger A.J."/>
            <person name="Svard S.G."/>
            <person name="Andersson J.O."/>
        </authorList>
    </citation>
    <scope>NUCLEOTIDE SEQUENCE</scope>
    <source>
        <strain evidence="1">PC1</strain>
    </source>
</reference>
<dbReference type="SUPFAM" id="SSF47954">
    <property type="entry name" value="Cyclin-like"/>
    <property type="match status" value="1"/>
</dbReference>
<feature type="non-terminal residue" evidence="1">
    <location>
        <position position="1"/>
    </location>
</feature>
<dbReference type="InterPro" id="IPR036915">
    <property type="entry name" value="Cyclin-like_sf"/>
</dbReference>
<proteinExistence type="predicted"/>
<organism evidence="1">
    <name type="scientific">Trepomonas sp. PC1</name>
    <dbReference type="NCBI Taxonomy" id="1076344"/>
    <lineage>
        <taxon>Eukaryota</taxon>
        <taxon>Metamonada</taxon>
        <taxon>Diplomonadida</taxon>
        <taxon>Hexamitidae</taxon>
        <taxon>Hexamitinae</taxon>
        <taxon>Trepomonas</taxon>
    </lineage>
</organism>
<dbReference type="EMBL" id="GDID01005461">
    <property type="protein sequence ID" value="JAP91145.1"/>
    <property type="molecule type" value="Transcribed_RNA"/>
</dbReference>
<protein>
    <submittedName>
        <fullName evidence="1">Cyclin, N-terminal domain-containing protein</fullName>
    </submittedName>
</protein>
<evidence type="ECO:0000313" key="1">
    <source>
        <dbReference type="EMBL" id="JAP91145.1"/>
    </source>
</evidence>
<name>A0A146K5K3_9EUKA</name>
<dbReference type="Gene3D" id="1.10.472.10">
    <property type="entry name" value="Cyclin-like"/>
    <property type="match status" value="1"/>
</dbReference>
<gene>
    <name evidence="1" type="ORF">TPC1_17322</name>
</gene>
<dbReference type="AlphaFoldDB" id="A0A146K5K3"/>
<sequence>QESYQENFSNSSLYDLDLPIQYMITLANKYVTTNFNKMQNFKRTKIFQWFESVTIQKGLPVTILIRAIYFVDLYYSTIPFANNHPLITNNKQMMKWQDYVIPSILFDIAAKLENRRILPSVIYTFEIDCTDMLDLQLSVLQALNYNVTMPMTLDFISVFAVDLFQLKPKSLNESQLLCSPLTKERDFKVTIQKFMAQAAIQAIEVTCNENACGMSQYVLAAAIAIKTIKKLDKPMTKKVVKYVISLGIEIADVMQLIEE</sequence>